<evidence type="ECO:0000313" key="1">
    <source>
        <dbReference type="EMBL" id="PTQ36217.1"/>
    </source>
</evidence>
<dbReference type="Gramene" id="Mp1g23470.1">
    <property type="protein sequence ID" value="Mp1g23470.1.cds"/>
    <property type="gene ID" value="Mp1g23470"/>
</dbReference>
<proteinExistence type="predicted"/>
<keyword evidence="2" id="KW-1185">Reference proteome</keyword>
<dbReference type="EMBL" id="KZ772737">
    <property type="protein sequence ID" value="PTQ36217.1"/>
    <property type="molecule type" value="Genomic_DNA"/>
</dbReference>
<evidence type="ECO:0000313" key="2">
    <source>
        <dbReference type="Proteomes" id="UP000244005"/>
    </source>
</evidence>
<sequence>MTSLTLSFCQRGWRSLVSSVLFYSHSFQWSHGQD</sequence>
<gene>
    <name evidence="1" type="ORF">MARPO_0065s0030</name>
</gene>
<dbReference type="Proteomes" id="UP000244005">
    <property type="component" value="Unassembled WGS sequence"/>
</dbReference>
<reference evidence="2" key="1">
    <citation type="journal article" date="2017" name="Cell">
        <title>Insights into land plant evolution garnered from the Marchantia polymorpha genome.</title>
        <authorList>
            <person name="Bowman J.L."/>
            <person name="Kohchi T."/>
            <person name="Yamato K.T."/>
            <person name="Jenkins J."/>
            <person name="Shu S."/>
            <person name="Ishizaki K."/>
            <person name="Yamaoka S."/>
            <person name="Nishihama R."/>
            <person name="Nakamura Y."/>
            <person name="Berger F."/>
            <person name="Adam C."/>
            <person name="Aki S.S."/>
            <person name="Althoff F."/>
            <person name="Araki T."/>
            <person name="Arteaga-Vazquez M.A."/>
            <person name="Balasubrmanian S."/>
            <person name="Barry K."/>
            <person name="Bauer D."/>
            <person name="Boehm C.R."/>
            <person name="Briginshaw L."/>
            <person name="Caballero-Perez J."/>
            <person name="Catarino B."/>
            <person name="Chen F."/>
            <person name="Chiyoda S."/>
            <person name="Chovatia M."/>
            <person name="Davies K.M."/>
            <person name="Delmans M."/>
            <person name="Demura T."/>
            <person name="Dierschke T."/>
            <person name="Dolan L."/>
            <person name="Dorantes-Acosta A.E."/>
            <person name="Eklund D.M."/>
            <person name="Florent S.N."/>
            <person name="Flores-Sandoval E."/>
            <person name="Fujiyama A."/>
            <person name="Fukuzawa H."/>
            <person name="Galik B."/>
            <person name="Grimanelli D."/>
            <person name="Grimwood J."/>
            <person name="Grossniklaus U."/>
            <person name="Hamada T."/>
            <person name="Haseloff J."/>
            <person name="Hetherington A.J."/>
            <person name="Higo A."/>
            <person name="Hirakawa Y."/>
            <person name="Hundley H.N."/>
            <person name="Ikeda Y."/>
            <person name="Inoue K."/>
            <person name="Inoue S.I."/>
            <person name="Ishida S."/>
            <person name="Jia Q."/>
            <person name="Kakita M."/>
            <person name="Kanazawa T."/>
            <person name="Kawai Y."/>
            <person name="Kawashima T."/>
            <person name="Kennedy M."/>
            <person name="Kinose K."/>
            <person name="Kinoshita T."/>
            <person name="Kohara Y."/>
            <person name="Koide E."/>
            <person name="Komatsu K."/>
            <person name="Kopischke S."/>
            <person name="Kubo M."/>
            <person name="Kyozuka J."/>
            <person name="Lagercrantz U."/>
            <person name="Lin S.S."/>
            <person name="Lindquist E."/>
            <person name="Lipzen A.M."/>
            <person name="Lu C.W."/>
            <person name="De Luna E."/>
            <person name="Martienssen R.A."/>
            <person name="Minamino N."/>
            <person name="Mizutani M."/>
            <person name="Mizutani M."/>
            <person name="Mochizuki N."/>
            <person name="Monte I."/>
            <person name="Mosher R."/>
            <person name="Nagasaki H."/>
            <person name="Nakagami H."/>
            <person name="Naramoto S."/>
            <person name="Nishitani K."/>
            <person name="Ohtani M."/>
            <person name="Okamoto T."/>
            <person name="Okumura M."/>
            <person name="Phillips J."/>
            <person name="Pollak B."/>
            <person name="Reinders A."/>
            <person name="Rovekamp M."/>
            <person name="Sano R."/>
            <person name="Sawa S."/>
            <person name="Schmid M.W."/>
            <person name="Shirakawa M."/>
            <person name="Solano R."/>
            <person name="Spunde A."/>
            <person name="Suetsugu N."/>
            <person name="Sugano S."/>
            <person name="Sugiyama A."/>
            <person name="Sun R."/>
            <person name="Suzuki Y."/>
            <person name="Takenaka M."/>
            <person name="Takezawa D."/>
            <person name="Tomogane H."/>
            <person name="Tsuzuki M."/>
            <person name="Ueda T."/>
            <person name="Umeda M."/>
            <person name="Ward J.M."/>
            <person name="Watanabe Y."/>
            <person name="Yazaki K."/>
            <person name="Yokoyama R."/>
            <person name="Yoshitake Y."/>
            <person name="Yotsui I."/>
            <person name="Zachgo S."/>
            <person name="Schmutz J."/>
        </authorList>
    </citation>
    <scope>NUCLEOTIDE SEQUENCE [LARGE SCALE GENOMIC DNA]</scope>
    <source>
        <strain evidence="2">Tak-1</strain>
    </source>
</reference>
<accession>A0A2R6WQS9</accession>
<name>A0A2R6WQS9_MARPO</name>
<dbReference type="AlphaFoldDB" id="A0A2R6WQS9"/>
<protein>
    <submittedName>
        <fullName evidence="1">Uncharacterized protein</fullName>
    </submittedName>
</protein>
<organism evidence="1 2">
    <name type="scientific">Marchantia polymorpha</name>
    <name type="common">Common liverwort</name>
    <name type="synonym">Marchantia aquatica</name>
    <dbReference type="NCBI Taxonomy" id="3197"/>
    <lineage>
        <taxon>Eukaryota</taxon>
        <taxon>Viridiplantae</taxon>
        <taxon>Streptophyta</taxon>
        <taxon>Embryophyta</taxon>
        <taxon>Marchantiophyta</taxon>
        <taxon>Marchantiopsida</taxon>
        <taxon>Marchantiidae</taxon>
        <taxon>Marchantiales</taxon>
        <taxon>Marchantiaceae</taxon>
        <taxon>Marchantia</taxon>
    </lineage>
</organism>